<protein>
    <submittedName>
        <fullName evidence="1">NTF2-like protein</fullName>
    </submittedName>
</protein>
<dbReference type="STRING" id="1314776.A0A166JAJ8"/>
<dbReference type="Proteomes" id="UP000076798">
    <property type="component" value="Unassembled WGS sequence"/>
</dbReference>
<dbReference type="InterPro" id="IPR032710">
    <property type="entry name" value="NTF2-like_dom_sf"/>
</dbReference>
<dbReference type="GO" id="GO:0030638">
    <property type="term" value="P:polyketide metabolic process"/>
    <property type="evidence" value="ECO:0007669"/>
    <property type="project" value="InterPro"/>
</dbReference>
<organism evidence="1 2">
    <name type="scientific">Sistotremastrum suecicum HHB10207 ss-3</name>
    <dbReference type="NCBI Taxonomy" id="1314776"/>
    <lineage>
        <taxon>Eukaryota</taxon>
        <taxon>Fungi</taxon>
        <taxon>Dikarya</taxon>
        <taxon>Basidiomycota</taxon>
        <taxon>Agaricomycotina</taxon>
        <taxon>Agaricomycetes</taxon>
        <taxon>Sistotremastrales</taxon>
        <taxon>Sistotremastraceae</taxon>
        <taxon>Sistotremastrum</taxon>
    </lineage>
</organism>
<dbReference type="EMBL" id="KV428004">
    <property type="protein sequence ID" value="KZT44541.1"/>
    <property type="molecule type" value="Genomic_DNA"/>
</dbReference>
<sequence>MSLYHANQVSSVKTPPNLIIVLHSAYVDQGISIQYAQEGYNVLVLRSDIGFPNDIASVRHRLADGSPVGVVTYGLTKNISEHLKYLVEQYATKAVVHYTPDYETGEELAWKSATGNLIPTLYHLAFSQESLHASLLPTPHDESAEANPSGPLVSVSVYPKVSVDPPFALSVRPPALIKGVTLNSPPIDPALRSAVGLSYTRSLRHLRTYLGPWFDLEKLWERHTFYEFAERSSSKTMATMVSTPYVNHVPTMIGGMGFAELSRFYKYHFIDGSPPDTDLVTISRTVGADRLVEEMIFCCTHTNEIDWLLPGVQPTGKKIEIPLVGVVAFRGDKLTFEHLYWDQASVLVQVGLLDPNTLPVAGIATAKKVLDPFGQPSNQLLGRWHESEGLDIS</sequence>
<keyword evidence="2" id="KW-1185">Reference proteome</keyword>
<dbReference type="InterPro" id="IPR009959">
    <property type="entry name" value="Cyclase_SnoaL-like"/>
</dbReference>
<accession>A0A166JAJ8</accession>
<dbReference type="PANTHER" id="PTHR38436">
    <property type="entry name" value="POLYKETIDE CYCLASE SNOAL-LIKE DOMAIN"/>
    <property type="match status" value="1"/>
</dbReference>
<evidence type="ECO:0000313" key="1">
    <source>
        <dbReference type="EMBL" id="KZT44541.1"/>
    </source>
</evidence>
<reference evidence="1 2" key="1">
    <citation type="journal article" date="2016" name="Mol. Biol. Evol.">
        <title>Comparative Genomics of Early-Diverging Mushroom-Forming Fungi Provides Insights into the Origins of Lignocellulose Decay Capabilities.</title>
        <authorList>
            <person name="Nagy L.G."/>
            <person name="Riley R."/>
            <person name="Tritt A."/>
            <person name="Adam C."/>
            <person name="Daum C."/>
            <person name="Floudas D."/>
            <person name="Sun H."/>
            <person name="Yadav J.S."/>
            <person name="Pangilinan J."/>
            <person name="Larsson K.H."/>
            <person name="Matsuura K."/>
            <person name="Barry K."/>
            <person name="Labutti K."/>
            <person name="Kuo R."/>
            <person name="Ohm R.A."/>
            <person name="Bhattacharya S.S."/>
            <person name="Shirouzu T."/>
            <person name="Yoshinaga Y."/>
            <person name="Martin F.M."/>
            <person name="Grigoriev I.V."/>
            <person name="Hibbett D.S."/>
        </authorList>
    </citation>
    <scope>NUCLEOTIDE SEQUENCE [LARGE SCALE GENOMIC DNA]</scope>
    <source>
        <strain evidence="1 2">HHB10207 ss-3</strain>
    </source>
</reference>
<gene>
    <name evidence="1" type="ORF">SISSUDRAFT_1056880</name>
</gene>
<proteinExistence type="predicted"/>
<dbReference type="AlphaFoldDB" id="A0A166JAJ8"/>
<dbReference type="OrthoDB" id="5440at2759"/>
<evidence type="ECO:0000313" key="2">
    <source>
        <dbReference type="Proteomes" id="UP000076798"/>
    </source>
</evidence>
<name>A0A166JAJ8_9AGAM</name>
<dbReference type="SUPFAM" id="SSF54427">
    <property type="entry name" value="NTF2-like"/>
    <property type="match status" value="1"/>
</dbReference>
<dbReference type="Gene3D" id="3.10.450.50">
    <property type="match status" value="1"/>
</dbReference>
<dbReference type="PANTHER" id="PTHR38436:SF3">
    <property type="entry name" value="CARBOXYMETHYLENEBUTENOLIDASE-RELATED"/>
    <property type="match status" value="1"/>
</dbReference>